<name>M3ULL1_GORML</name>
<evidence type="ECO:0000256" key="5">
    <source>
        <dbReference type="ARBA" id="ARBA00022692"/>
    </source>
</evidence>
<evidence type="ECO:0000256" key="9">
    <source>
        <dbReference type="ARBA" id="ARBA00023136"/>
    </source>
</evidence>
<reference evidence="16 17" key="1">
    <citation type="submission" date="2013-02" db="EMBL/GenBank/DDBJ databases">
        <title>Whole genome shotgun sequence of Gordonia malaquae NBRC 108250.</title>
        <authorList>
            <person name="Yoshida I."/>
            <person name="Hosoyama A."/>
            <person name="Tsuchikane K."/>
            <person name="Ando Y."/>
            <person name="Baba S."/>
            <person name="Ohji S."/>
            <person name="Hamada M."/>
            <person name="Tamura T."/>
            <person name="Yamazoe A."/>
            <person name="Yamazaki S."/>
            <person name="Fujita N."/>
        </authorList>
    </citation>
    <scope>NUCLEOTIDE SEQUENCE [LARGE SCALE GENOMIC DNA]</scope>
    <source>
        <strain evidence="16 17">NBRC 108250</strain>
    </source>
</reference>
<evidence type="ECO:0000256" key="2">
    <source>
        <dbReference type="ARBA" id="ARBA00011073"/>
    </source>
</evidence>
<dbReference type="InterPro" id="IPR022398">
    <property type="entry name" value="Peptidase_S8_His-AS"/>
</dbReference>
<feature type="region of interest" description="Disordered" evidence="12">
    <location>
        <begin position="362"/>
        <end position="382"/>
    </location>
</feature>
<keyword evidence="3" id="KW-1003">Cell membrane</keyword>
<dbReference type="EMBL" id="BAOP01000019">
    <property type="protein sequence ID" value="GAC80615.1"/>
    <property type="molecule type" value="Genomic_DNA"/>
</dbReference>
<dbReference type="InterPro" id="IPR036852">
    <property type="entry name" value="Peptidase_S8/S53_dom_sf"/>
</dbReference>
<dbReference type="AlphaFoldDB" id="M3ULL1"/>
<evidence type="ECO:0000256" key="10">
    <source>
        <dbReference type="PROSITE-ProRule" id="PRU01240"/>
    </source>
</evidence>
<dbReference type="RefSeq" id="WP_008379749.1">
    <property type="nucleotide sequence ID" value="NZ_BAOP01000019.1"/>
</dbReference>
<dbReference type="PRINTS" id="PR00723">
    <property type="entry name" value="SUBTILISIN"/>
</dbReference>
<feature type="transmembrane region" description="Helical" evidence="13">
    <location>
        <begin position="392"/>
        <end position="409"/>
    </location>
</feature>
<dbReference type="InterPro" id="IPR015500">
    <property type="entry name" value="Peptidase_S8_subtilisin-rel"/>
</dbReference>
<feature type="chain" id="PRO_5039250726" evidence="14">
    <location>
        <begin position="23"/>
        <end position="419"/>
    </location>
</feature>
<proteinExistence type="inferred from homology"/>
<dbReference type="InterPro" id="IPR023827">
    <property type="entry name" value="Peptidase_S8_Asp-AS"/>
</dbReference>
<dbReference type="PANTHER" id="PTHR43806">
    <property type="entry name" value="PEPTIDASE S8"/>
    <property type="match status" value="1"/>
</dbReference>
<protein>
    <submittedName>
        <fullName evidence="16">Peptidase S8 family protein</fullName>
    </submittedName>
</protein>
<dbReference type="PANTHER" id="PTHR43806:SF11">
    <property type="entry name" value="CEREVISIN-RELATED"/>
    <property type="match status" value="1"/>
</dbReference>
<dbReference type="Gene3D" id="3.40.50.200">
    <property type="entry name" value="Peptidase S8/S53 domain"/>
    <property type="match status" value="1"/>
</dbReference>
<feature type="active site" description="Charge relay system" evidence="10">
    <location>
        <position position="74"/>
    </location>
</feature>
<dbReference type="eggNOG" id="COG1404">
    <property type="taxonomic scope" value="Bacteria"/>
</dbReference>
<keyword evidence="14" id="KW-0732">Signal</keyword>
<evidence type="ECO:0000256" key="3">
    <source>
        <dbReference type="ARBA" id="ARBA00022475"/>
    </source>
</evidence>
<dbReference type="GO" id="GO:0004252">
    <property type="term" value="F:serine-type endopeptidase activity"/>
    <property type="evidence" value="ECO:0007669"/>
    <property type="project" value="UniProtKB-UniRule"/>
</dbReference>
<evidence type="ECO:0000313" key="17">
    <source>
        <dbReference type="Proteomes" id="UP000035009"/>
    </source>
</evidence>
<dbReference type="OrthoDB" id="9798386at2"/>
<organism evidence="16 17">
    <name type="scientific">Gordonia malaquae NBRC 108250</name>
    <dbReference type="NCBI Taxonomy" id="1223542"/>
    <lineage>
        <taxon>Bacteria</taxon>
        <taxon>Bacillati</taxon>
        <taxon>Actinomycetota</taxon>
        <taxon>Actinomycetes</taxon>
        <taxon>Mycobacteriales</taxon>
        <taxon>Gordoniaceae</taxon>
        <taxon>Gordonia</taxon>
    </lineage>
</organism>
<dbReference type="PROSITE" id="PS00138">
    <property type="entry name" value="SUBTILASE_SER"/>
    <property type="match status" value="1"/>
</dbReference>
<dbReference type="NCBIfam" id="TIGR03921">
    <property type="entry name" value="T7SS_mycosin"/>
    <property type="match status" value="1"/>
</dbReference>
<evidence type="ECO:0000256" key="1">
    <source>
        <dbReference type="ARBA" id="ARBA00004162"/>
    </source>
</evidence>
<dbReference type="SUPFAM" id="SSF52743">
    <property type="entry name" value="Subtilisin-like"/>
    <property type="match status" value="1"/>
</dbReference>
<evidence type="ECO:0000256" key="14">
    <source>
        <dbReference type="SAM" id="SignalP"/>
    </source>
</evidence>
<dbReference type="GO" id="GO:0006508">
    <property type="term" value="P:proteolysis"/>
    <property type="evidence" value="ECO:0007669"/>
    <property type="project" value="UniProtKB-KW"/>
</dbReference>
<keyword evidence="7 10" id="KW-0720">Serine protease</keyword>
<sequence length="419" mass="41598">MRATLIAAVFVLVSTAAAPGSAVGAPPGATEQFARCARPTAERFTGTPPGHALLDLETAHQFSRGAGVTVAVIDTGVTPHSRLPGLTGGGDYVSTGDGLDDCDLHGTLVAGIIAARPSPADDYVGVAPEARIISIRQSSGAYRAKSSDRDAAAVGAGYGPLETLAAAIRRAVDLGSDVVNISETACLPAAQATADDAVRDALVEAAARDVVVVAAAGNLADGTQCRQQNPDVAGLPVVTVATPARLSPLVLTVGATRASDGTAASFTLRGPWVSVAAPGSDVVGLAPTGPITALAGPTGASALAGTSYAAPYVSGTAALIRSRFPDLTAPEVIRRIVATAHGGGADTAVGRGVIDPVAALTAQSPPARPSSTSRPIAAPAPAVHDDSGLRRVALIAGAASAAVAFSALLRPARRRDRTP</sequence>
<comment type="subcellular location">
    <subcellularLocation>
        <location evidence="1">Cell membrane</location>
        <topology evidence="1">Single-pass membrane protein</topology>
    </subcellularLocation>
</comment>
<evidence type="ECO:0000256" key="4">
    <source>
        <dbReference type="ARBA" id="ARBA00022670"/>
    </source>
</evidence>
<feature type="signal peptide" evidence="14">
    <location>
        <begin position="1"/>
        <end position="22"/>
    </location>
</feature>
<dbReference type="InterPro" id="IPR050131">
    <property type="entry name" value="Peptidase_S8_subtilisin-like"/>
</dbReference>
<dbReference type="InterPro" id="IPR023828">
    <property type="entry name" value="Peptidase_S8_Ser-AS"/>
</dbReference>
<evidence type="ECO:0000256" key="11">
    <source>
        <dbReference type="RuleBase" id="RU003355"/>
    </source>
</evidence>
<dbReference type="Pfam" id="PF00082">
    <property type="entry name" value="Peptidase_S8"/>
    <property type="match status" value="1"/>
</dbReference>
<accession>M3ULL1</accession>
<dbReference type="PROSITE" id="PS51892">
    <property type="entry name" value="SUBTILASE"/>
    <property type="match status" value="1"/>
</dbReference>
<dbReference type="InterPro" id="IPR023834">
    <property type="entry name" value="T7SS_pept_S8A_mycosin"/>
</dbReference>
<evidence type="ECO:0000256" key="7">
    <source>
        <dbReference type="ARBA" id="ARBA00022825"/>
    </source>
</evidence>
<dbReference type="GO" id="GO:0005886">
    <property type="term" value="C:plasma membrane"/>
    <property type="evidence" value="ECO:0007669"/>
    <property type="project" value="UniProtKB-SubCell"/>
</dbReference>
<evidence type="ECO:0000256" key="8">
    <source>
        <dbReference type="ARBA" id="ARBA00022989"/>
    </source>
</evidence>
<dbReference type="STRING" id="410332.SAMN04488550_1367"/>
<evidence type="ECO:0000256" key="6">
    <source>
        <dbReference type="ARBA" id="ARBA00022801"/>
    </source>
</evidence>
<keyword evidence="9 13" id="KW-0472">Membrane</keyword>
<feature type="active site" description="Charge relay system" evidence="10">
    <location>
        <position position="105"/>
    </location>
</feature>
<evidence type="ECO:0000256" key="13">
    <source>
        <dbReference type="SAM" id="Phobius"/>
    </source>
</evidence>
<keyword evidence="8 13" id="KW-1133">Transmembrane helix</keyword>
<evidence type="ECO:0000259" key="15">
    <source>
        <dbReference type="Pfam" id="PF00082"/>
    </source>
</evidence>
<evidence type="ECO:0000256" key="12">
    <source>
        <dbReference type="SAM" id="MobiDB-lite"/>
    </source>
</evidence>
<keyword evidence="17" id="KW-1185">Reference proteome</keyword>
<evidence type="ECO:0000313" key="16">
    <source>
        <dbReference type="EMBL" id="GAC80615.1"/>
    </source>
</evidence>
<gene>
    <name evidence="16" type="ORF">GM1_019_00770</name>
</gene>
<keyword evidence="4 10" id="KW-0645">Protease</keyword>
<dbReference type="PROSITE" id="PS00136">
    <property type="entry name" value="SUBTILASE_ASP"/>
    <property type="match status" value="1"/>
</dbReference>
<feature type="active site" description="Charge relay system" evidence="10">
    <location>
        <position position="307"/>
    </location>
</feature>
<dbReference type="InterPro" id="IPR000209">
    <property type="entry name" value="Peptidase_S8/S53_dom"/>
</dbReference>
<feature type="domain" description="Peptidase S8/S53" evidence="15">
    <location>
        <begin position="65"/>
        <end position="352"/>
    </location>
</feature>
<keyword evidence="6 10" id="KW-0378">Hydrolase</keyword>
<comment type="similarity">
    <text evidence="2 10 11">Belongs to the peptidase S8 family.</text>
</comment>
<keyword evidence="5 13" id="KW-0812">Transmembrane</keyword>
<dbReference type="PROSITE" id="PS00137">
    <property type="entry name" value="SUBTILASE_HIS"/>
    <property type="match status" value="1"/>
</dbReference>
<comment type="caution">
    <text evidence="16">The sequence shown here is derived from an EMBL/GenBank/DDBJ whole genome shotgun (WGS) entry which is preliminary data.</text>
</comment>
<dbReference type="Proteomes" id="UP000035009">
    <property type="component" value="Unassembled WGS sequence"/>
</dbReference>